<dbReference type="SUPFAM" id="SSF51206">
    <property type="entry name" value="cAMP-binding domain-like"/>
    <property type="match status" value="2"/>
</dbReference>
<reference evidence="2 3" key="1">
    <citation type="submission" date="2016-11" db="EMBL/GenBank/DDBJ databases">
        <title>The macronuclear genome of Stentor coeruleus: a giant cell with tiny introns.</title>
        <authorList>
            <person name="Slabodnick M."/>
            <person name="Ruby J.G."/>
            <person name="Reiff S.B."/>
            <person name="Swart E.C."/>
            <person name="Gosai S."/>
            <person name="Prabakaran S."/>
            <person name="Witkowska E."/>
            <person name="Larue G.E."/>
            <person name="Fisher S."/>
            <person name="Freeman R.M."/>
            <person name="Gunawardena J."/>
            <person name="Chu W."/>
            <person name="Stover N.A."/>
            <person name="Gregory B.D."/>
            <person name="Nowacki M."/>
            <person name="Derisi J."/>
            <person name="Roy S.W."/>
            <person name="Marshall W.F."/>
            <person name="Sood P."/>
        </authorList>
    </citation>
    <scope>NUCLEOTIDE SEQUENCE [LARGE SCALE GENOMIC DNA]</scope>
    <source>
        <strain evidence="2">WM001</strain>
    </source>
</reference>
<dbReference type="InterPro" id="IPR014710">
    <property type="entry name" value="RmlC-like_jellyroll"/>
</dbReference>
<feature type="domain" description="Cyclic nucleotide-binding" evidence="1">
    <location>
        <begin position="168"/>
        <end position="283"/>
    </location>
</feature>
<name>A0A1R2AQK4_9CILI</name>
<dbReference type="GO" id="GO:0030552">
    <property type="term" value="F:cAMP binding"/>
    <property type="evidence" value="ECO:0007669"/>
    <property type="project" value="TreeGrafter"/>
</dbReference>
<evidence type="ECO:0000313" key="2">
    <source>
        <dbReference type="EMBL" id="OMJ66766.1"/>
    </source>
</evidence>
<keyword evidence="3" id="KW-1185">Reference proteome</keyword>
<dbReference type="PROSITE" id="PS50042">
    <property type="entry name" value="CNMP_BINDING_3"/>
    <property type="match status" value="2"/>
</dbReference>
<dbReference type="InterPro" id="IPR000595">
    <property type="entry name" value="cNMP-bd_dom"/>
</dbReference>
<feature type="domain" description="Cyclic nucleotide-binding" evidence="1">
    <location>
        <begin position="286"/>
        <end position="405"/>
    </location>
</feature>
<dbReference type="GO" id="GO:0034236">
    <property type="term" value="F:protein kinase A catalytic subunit binding"/>
    <property type="evidence" value="ECO:0007669"/>
    <property type="project" value="TreeGrafter"/>
</dbReference>
<dbReference type="CDD" id="cd00038">
    <property type="entry name" value="CAP_ED"/>
    <property type="match status" value="2"/>
</dbReference>
<proteinExistence type="predicted"/>
<dbReference type="GO" id="GO:0005829">
    <property type="term" value="C:cytosol"/>
    <property type="evidence" value="ECO:0007669"/>
    <property type="project" value="TreeGrafter"/>
</dbReference>
<protein>
    <recommendedName>
        <fullName evidence="1">Cyclic nucleotide-binding domain-containing protein</fullName>
    </recommendedName>
</protein>
<dbReference type="Pfam" id="PF00027">
    <property type="entry name" value="cNMP_binding"/>
    <property type="match status" value="1"/>
</dbReference>
<dbReference type="OrthoDB" id="284133at2759"/>
<dbReference type="Proteomes" id="UP000187209">
    <property type="component" value="Unassembled WGS sequence"/>
</dbReference>
<dbReference type="SMART" id="SM00100">
    <property type="entry name" value="cNMP"/>
    <property type="match status" value="1"/>
</dbReference>
<dbReference type="PANTHER" id="PTHR11635">
    <property type="entry name" value="CAMP-DEPENDENT PROTEIN KINASE REGULATORY CHAIN"/>
    <property type="match status" value="1"/>
</dbReference>
<comment type="caution">
    <text evidence="2">The sequence shown here is derived from an EMBL/GenBank/DDBJ whole genome shotgun (WGS) entry which is preliminary data.</text>
</comment>
<evidence type="ECO:0000259" key="1">
    <source>
        <dbReference type="PROSITE" id="PS50042"/>
    </source>
</evidence>
<gene>
    <name evidence="2" type="ORF">SteCoe_36282</name>
</gene>
<dbReference type="InterPro" id="IPR018490">
    <property type="entry name" value="cNMP-bd_dom_sf"/>
</dbReference>
<accession>A0A1R2AQK4</accession>
<dbReference type="Gene3D" id="2.60.120.10">
    <property type="entry name" value="Jelly Rolls"/>
    <property type="match status" value="2"/>
</dbReference>
<dbReference type="GO" id="GO:0004862">
    <property type="term" value="F:cAMP-dependent protein kinase inhibitor activity"/>
    <property type="evidence" value="ECO:0007669"/>
    <property type="project" value="TreeGrafter"/>
</dbReference>
<organism evidence="2 3">
    <name type="scientific">Stentor coeruleus</name>
    <dbReference type="NCBI Taxonomy" id="5963"/>
    <lineage>
        <taxon>Eukaryota</taxon>
        <taxon>Sar</taxon>
        <taxon>Alveolata</taxon>
        <taxon>Ciliophora</taxon>
        <taxon>Postciliodesmatophora</taxon>
        <taxon>Heterotrichea</taxon>
        <taxon>Heterotrichida</taxon>
        <taxon>Stentoridae</taxon>
        <taxon>Stentor</taxon>
    </lineage>
</organism>
<dbReference type="PANTHER" id="PTHR11635:SF152">
    <property type="entry name" value="CAMP-DEPENDENT PROTEIN KINASE TYPE I REGULATORY SUBUNIT-RELATED"/>
    <property type="match status" value="1"/>
</dbReference>
<dbReference type="AlphaFoldDB" id="A0A1R2AQK4"/>
<dbReference type="EMBL" id="MPUH01001639">
    <property type="protein sequence ID" value="OMJ66766.1"/>
    <property type="molecule type" value="Genomic_DNA"/>
</dbReference>
<dbReference type="GO" id="GO:0005952">
    <property type="term" value="C:cAMP-dependent protein kinase complex"/>
    <property type="evidence" value="ECO:0007669"/>
    <property type="project" value="InterPro"/>
</dbReference>
<evidence type="ECO:0000313" key="3">
    <source>
        <dbReference type="Proteomes" id="UP000187209"/>
    </source>
</evidence>
<dbReference type="InterPro" id="IPR050503">
    <property type="entry name" value="cAMP-dep_PK_reg_su-like"/>
</dbReference>
<sequence length="513" mass="59937">MNNTSPIRLPKQITPTERNLRMQIEKTRATELRLKKEFSRAKIIIEAIPNITKPAQFYIKKAKQKYIKIQESRSVRSISHNNSRLTINTTRSRVSPTYLKSQVKFPNTIKLTEFIPEWLLSRPDFKEAVKAMEISEKERIPLILDTYYLNRSEDDKKIMNNYLSSVEFFHDLPHTVIAETGNRLFKQSFSKGEKIITKGIEADCLCILYKGSADVIIDGIVVASKYEGDVVGELTLDYRMPRSADVVAITDCLVFKLMRDDYEIAILNIKRREKQKNLEMLKRIKFFNSWTDMKLLRISTLLNTRHFKKDTVVYERNDPSTCLYFVQEGSVDMYAYVPLEHSNKWPVSANQWIVHQVNREYLIKIGTVTYNQYFGECELKTGVLRTMKAVAHNNTVCLILNKEHFFEHFTDNEINGFVKEGFIKMPTVKELQEKITCELESRVLSENALLDALKVNFSNLQGREDALDPKIKKLNPWLKCFRKRRTESLEFLKKKIVYENSRNINIGTAKRKK</sequence>